<dbReference type="EMBL" id="SRPF01000002">
    <property type="protein sequence ID" value="TGN40164.1"/>
    <property type="molecule type" value="Genomic_DNA"/>
</dbReference>
<feature type="chain" id="PRO_5021334572" evidence="1">
    <location>
        <begin position="24"/>
        <end position="272"/>
    </location>
</feature>
<keyword evidence="1" id="KW-0732">Signal</keyword>
<evidence type="ECO:0000256" key="1">
    <source>
        <dbReference type="SAM" id="SignalP"/>
    </source>
</evidence>
<evidence type="ECO:0000259" key="2">
    <source>
        <dbReference type="Pfam" id="PF09832"/>
    </source>
</evidence>
<protein>
    <submittedName>
        <fullName evidence="3">DUF2059 domain-containing protein</fullName>
    </submittedName>
</protein>
<dbReference type="Pfam" id="PF09832">
    <property type="entry name" value="DUF2059"/>
    <property type="match status" value="1"/>
</dbReference>
<dbReference type="OrthoDB" id="6193639at2"/>
<sequence length="272" mass="29557">MPALSQIKPLLVCLLLLPGFAHASPLAKSVLEASPVDDIVAQYPAMMTEGVRQGLRQSGQSDPMVVTTVTAVVRNAFRAADMQSALVSDLSSEMNEDQLKTVGRWYETPLAQKVSQAEIAASSPDVWPRIERGAPDMQARFKGSDRAALFTRYDRAARATESAVDTTVAVQLGLATAISAFQGSNGPGFDRLKQMIEGNRDQVRAMVAQQVYDAYLYTYQDLTVDELKDYIGFLESDAGARFTRVVTGSIQDSITQPVEAVGRQLTRFLGSS</sequence>
<dbReference type="RefSeq" id="WP_135802825.1">
    <property type="nucleotide sequence ID" value="NZ_SRPF01000002.1"/>
</dbReference>
<evidence type="ECO:0000313" key="4">
    <source>
        <dbReference type="Proteomes" id="UP000298325"/>
    </source>
</evidence>
<dbReference type="AlphaFoldDB" id="A0A4Z1BD42"/>
<feature type="signal peptide" evidence="1">
    <location>
        <begin position="1"/>
        <end position="23"/>
    </location>
</feature>
<accession>A0A4Z1BD42</accession>
<comment type="caution">
    <text evidence="3">The sequence shown here is derived from an EMBL/GenBank/DDBJ whole genome shotgun (WGS) entry which is preliminary data.</text>
</comment>
<gene>
    <name evidence="3" type="ORF">E5Q11_07720</name>
</gene>
<evidence type="ECO:0000313" key="3">
    <source>
        <dbReference type="EMBL" id="TGN40164.1"/>
    </source>
</evidence>
<name>A0A4Z1BD42_9GAMM</name>
<organism evidence="3 4">
    <name type="scientific">Marinobacter confluentis</name>
    <dbReference type="NCBI Taxonomy" id="1697557"/>
    <lineage>
        <taxon>Bacteria</taxon>
        <taxon>Pseudomonadati</taxon>
        <taxon>Pseudomonadota</taxon>
        <taxon>Gammaproteobacteria</taxon>
        <taxon>Pseudomonadales</taxon>
        <taxon>Marinobacteraceae</taxon>
        <taxon>Marinobacter</taxon>
    </lineage>
</organism>
<dbReference type="InterPro" id="IPR018637">
    <property type="entry name" value="DUF2059"/>
</dbReference>
<feature type="domain" description="DUF2059" evidence="2">
    <location>
        <begin position="81"/>
        <end position="125"/>
    </location>
</feature>
<dbReference type="Proteomes" id="UP000298325">
    <property type="component" value="Unassembled WGS sequence"/>
</dbReference>
<reference evidence="3 4" key="1">
    <citation type="submission" date="2019-04" db="EMBL/GenBank/DDBJ databases">
        <authorList>
            <person name="Park S."/>
            <person name="Yoon J.-H."/>
        </authorList>
    </citation>
    <scope>NUCLEOTIDE SEQUENCE [LARGE SCALE GENOMIC DNA]</scope>
    <source>
        <strain evidence="3 4">HJM-18</strain>
    </source>
</reference>
<keyword evidence="4" id="KW-1185">Reference proteome</keyword>
<proteinExistence type="predicted"/>